<evidence type="ECO:0000256" key="4">
    <source>
        <dbReference type="ARBA" id="ARBA00022705"/>
    </source>
</evidence>
<dbReference type="EMBL" id="JAODIM010000029">
    <property type="protein sequence ID" value="MCU5775973.1"/>
    <property type="molecule type" value="Genomic_DNA"/>
</dbReference>
<evidence type="ECO:0000256" key="11">
    <source>
        <dbReference type="ARBA" id="ARBA00037724"/>
    </source>
</evidence>
<keyword evidence="3 13" id="KW-0548">Nucleotidyltransferase</keyword>
<dbReference type="SMART" id="SM00382">
    <property type="entry name" value="AAA"/>
    <property type="match status" value="1"/>
</dbReference>
<dbReference type="InterPro" id="IPR001270">
    <property type="entry name" value="ClpA/B"/>
</dbReference>
<dbReference type="InterPro" id="IPR045085">
    <property type="entry name" value="HLD_clamp_pol_III_gamma_tau"/>
</dbReference>
<protein>
    <recommendedName>
        <fullName evidence="13">DNA polymerase III subunit gamma/tau</fullName>
        <ecNumber evidence="13">2.7.7.7</ecNumber>
    </recommendedName>
</protein>
<dbReference type="PRINTS" id="PR00300">
    <property type="entry name" value="CLPPROTEASEA"/>
</dbReference>
<dbReference type="InterPro" id="IPR012763">
    <property type="entry name" value="DNA_pol_III_sug/sutau_N"/>
</dbReference>
<dbReference type="GO" id="GO:0046872">
    <property type="term" value="F:metal ion binding"/>
    <property type="evidence" value="ECO:0007669"/>
    <property type="project" value="UniProtKB-KW"/>
</dbReference>
<dbReference type="NCBIfam" id="NF004046">
    <property type="entry name" value="PRK05563.1"/>
    <property type="match status" value="1"/>
</dbReference>
<feature type="region of interest" description="Disordered" evidence="14">
    <location>
        <begin position="372"/>
        <end position="404"/>
    </location>
</feature>
<evidence type="ECO:0000256" key="5">
    <source>
        <dbReference type="ARBA" id="ARBA00022723"/>
    </source>
</evidence>
<feature type="compositionally biased region" description="Low complexity" evidence="14">
    <location>
        <begin position="433"/>
        <end position="443"/>
    </location>
</feature>
<dbReference type="InterPro" id="IPR022001">
    <property type="entry name" value="DNA_pol3_tau_IV"/>
</dbReference>
<dbReference type="NCBIfam" id="TIGR02397">
    <property type="entry name" value="dnaX_nterm"/>
    <property type="match status" value="1"/>
</dbReference>
<dbReference type="GO" id="GO:0003887">
    <property type="term" value="F:DNA-directed DNA polymerase activity"/>
    <property type="evidence" value="ECO:0007669"/>
    <property type="project" value="UniProtKB-KW"/>
</dbReference>
<dbReference type="Pfam" id="PF13177">
    <property type="entry name" value="DNA_pol3_delta2"/>
    <property type="match status" value="1"/>
</dbReference>
<dbReference type="InterPro" id="IPR038249">
    <property type="entry name" value="PolIII_tau_V_sf"/>
</dbReference>
<dbReference type="Proteomes" id="UP001064262">
    <property type="component" value="Unassembled WGS sequence"/>
</dbReference>
<dbReference type="Gene3D" id="3.40.50.300">
    <property type="entry name" value="P-loop containing nucleotide triphosphate hydrolases"/>
    <property type="match status" value="1"/>
</dbReference>
<evidence type="ECO:0000256" key="8">
    <source>
        <dbReference type="ARBA" id="ARBA00022840"/>
    </source>
</evidence>
<keyword evidence="2 13" id="KW-0808">Transferase</keyword>
<dbReference type="GO" id="GO:0005524">
    <property type="term" value="F:ATP binding"/>
    <property type="evidence" value="ECO:0007669"/>
    <property type="project" value="UniProtKB-KW"/>
</dbReference>
<evidence type="ECO:0000256" key="7">
    <source>
        <dbReference type="ARBA" id="ARBA00022833"/>
    </source>
</evidence>
<dbReference type="InterPro" id="IPR022754">
    <property type="entry name" value="DNA_pol_III_gamma-3"/>
</dbReference>
<evidence type="ECO:0000256" key="10">
    <source>
        <dbReference type="ARBA" id="ARBA00026073"/>
    </source>
</evidence>
<keyword evidence="7" id="KW-0862">Zinc</keyword>
<dbReference type="SUPFAM" id="SSF52540">
    <property type="entry name" value="P-loop containing nucleoside triphosphate hydrolases"/>
    <property type="match status" value="1"/>
</dbReference>
<keyword evidence="8 13" id="KW-0067">ATP-binding</keyword>
<sequence>MSYQVLARKWRPQAFTDVVGQEHVLTALANGLSLGRIHHAYLFSGTRGVGKTTIARLLAKGLNCETGITATPCGQCDNCREIEQGRFVDLIEIDAASRTKVEDTRDLLDNVQYAPARGRFKVYLIDEVHMLSRHSFNALLKTLEEPPSHVKFLLATTDPQKLPVTILSRCLQFHLKALDVGQIRGQLEHVLKEENISAETRALQLMARAADGSMRDALSLTDQAIAMGQGQITTDTVNAMLGTLDDEQPLALIEALVNAEGQQVMTLLNQAASRGVEWEALLVEMLRLLHRIAMVQLLPSAMGDEQAATEQRLRELARVLPPADVQLYYQTLLVGRKELALAPDRRMGVEMTLLRALAFHPRQVIAEPAARPTMTPQAQPQPEVPVTPPSQPPAAHSAPEAAGNLPDATSQLLQARTQLMRQQGATKLKKSEPAAPGARPASSALERLASVTERGQKRQQAAVAESVAAVKKEAYRWTAQNPQEVKAEVVATPKALRSALEHEKTPELAGKLTEESQQRDAWAAEIAAMTIPKLVQQLALNAWKEQTEQGVCLHLRAGQRHLNSPSAQKVLAEALSQAAGQPVELTIVEDDNPAVLTPLEWRQAIYEEKLAQARQSIIADTHIQTLRRFFDADLDEESIRPV</sequence>
<dbReference type="RefSeq" id="WP_267141400.1">
    <property type="nucleotide sequence ID" value="NZ_JAODIL010000057.1"/>
</dbReference>
<evidence type="ECO:0000256" key="2">
    <source>
        <dbReference type="ARBA" id="ARBA00022679"/>
    </source>
</evidence>
<keyword evidence="5" id="KW-0479">Metal-binding</keyword>
<dbReference type="InterPro" id="IPR008921">
    <property type="entry name" value="DNA_pol3_clamp-load_cplx_C"/>
</dbReference>
<dbReference type="FunFam" id="3.40.50.300:FF:000014">
    <property type="entry name" value="DNA polymerase III subunit gamma/tau"/>
    <property type="match status" value="1"/>
</dbReference>
<feature type="compositionally biased region" description="Pro residues" evidence="14">
    <location>
        <begin position="382"/>
        <end position="392"/>
    </location>
</feature>
<keyword evidence="6 13" id="KW-0547">Nucleotide-binding</keyword>
<gene>
    <name evidence="13 16" type="primary">dnaX</name>
    <name evidence="16" type="ORF">N5923_00480</name>
</gene>
<feature type="domain" description="AAA+ ATPase" evidence="15">
    <location>
        <begin position="37"/>
        <end position="178"/>
    </location>
</feature>
<evidence type="ECO:0000256" key="14">
    <source>
        <dbReference type="SAM" id="MobiDB-lite"/>
    </source>
</evidence>
<comment type="caution">
    <text evidence="16">The sequence shown here is derived from an EMBL/GenBank/DDBJ whole genome shotgun (WGS) entry which is preliminary data.</text>
</comment>
<dbReference type="SUPFAM" id="SSF48019">
    <property type="entry name" value="post-AAA+ oligomerization domain-like"/>
    <property type="match status" value="1"/>
</dbReference>
<comment type="similarity">
    <text evidence="1 13">Belongs to the DnaX/STICHEL family.</text>
</comment>
<dbReference type="GO" id="GO:0006261">
    <property type="term" value="P:DNA-templated DNA replication"/>
    <property type="evidence" value="ECO:0007669"/>
    <property type="project" value="TreeGrafter"/>
</dbReference>
<dbReference type="Pfam" id="PF12169">
    <property type="entry name" value="DNA_pol3_gamma3"/>
    <property type="match status" value="1"/>
</dbReference>
<dbReference type="PANTHER" id="PTHR11669:SF0">
    <property type="entry name" value="PROTEIN STICHEL-LIKE 2"/>
    <property type="match status" value="1"/>
</dbReference>
<dbReference type="FunFam" id="1.10.8.60:FF:000013">
    <property type="entry name" value="DNA polymerase III subunit gamma/tau"/>
    <property type="match status" value="1"/>
</dbReference>
<accession>A0A9J6PJM7</accession>
<dbReference type="Pfam" id="PF12168">
    <property type="entry name" value="DNA_pol3_tau_4"/>
    <property type="match status" value="1"/>
</dbReference>
<name>A0A9J6PJM7_9GAMM</name>
<evidence type="ECO:0000256" key="9">
    <source>
        <dbReference type="ARBA" id="ARBA00022932"/>
    </source>
</evidence>
<evidence type="ECO:0000256" key="3">
    <source>
        <dbReference type="ARBA" id="ARBA00022695"/>
    </source>
</evidence>
<keyword evidence="17" id="KW-1185">Reference proteome</keyword>
<evidence type="ECO:0000313" key="17">
    <source>
        <dbReference type="Proteomes" id="UP001064262"/>
    </source>
</evidence>
<feature type="compositionally biased region" description="Low complexity" evidence="14">
    <location>
        <begin position="393"/>
        <end position="402"/>
    </location>
</feature>
<comment type="catalytic activity">
    <reaction evidence="12 13">
        <text>DNA(n) + a 2'-deoxyribonucleoside 5'-triphosphate = DNA(n+1) + diphosphate</text>
        <dbReference type="Rhea" id="RHEA:22508"/>
        <dbReference type="Rhea" id="RHEA-COMP:17339"/>
        <dbReference type="Rhea" id="RHEA-COMP:17340"/>
        <dbReference type="ChEBI" id="CHEBI:33019"/>
        <dbReference type="ChEBI" id="CHEBI:61560"/>
        <dbReference type="ChEBI" id="CHEBI:173112"/>
        <dbReference type="EC" id="2.7.7.7"/>
    </reaction>
</comment>
<dbReference type="CDD" id="cd18137">
    <property type="entry name" value="HLD_clamp_pol_III_gamma_tau"/>
    <property type="match status" value="1"/>
</dbReference>
<evidence type="ECO:0000256" key="13">
    <source>
        <dbReference type="RuleBase" id="RU364063"/>
    </source>
</evidence>
<dbReference type="InterPro" id="IPR003593">
    <property type="entry name" value="AAA+_ATPase"/>
</dbReference>
<dbReference type="Gene3D" id="1.20.272.10">
    <property type="match status" value="1"/>
</dbReference>
<comment type="subunit">
    <text evidence="10 13">DNA polymerase III contains a core (composed of alpha, epsilon and theta chains) that associates with a tau subunit. This core dimerizes to form the POLIII' complex. PolIII' associates with the gamma complex (composed of gamma, delta, delta', psi and chi chains) and with the beta chain to form the complete DNA polymerase III complex.</text>
</comment>
<dbReference type="EC" id="2.7.7.7" evidence="13"/>
<dbReference type="AlphaFoldDB" id="A0A9J6PJM7"/>
<keyword evidence="9 13" id="KW-0239">DNA-directed DNA polymerase</keyword>
<feature type="region of interest" description="Disordered" evidence="14">
    <location>
        <begin position="422"/>
        <end position="443"/>
    </location>
</feature>
<evidence type="ECO:0000256" key="12">
    <source>
        <dbReference type="ARBA" id="ARBA00049244"/>
    </source>
</evidence>
<evidence type="ECO:0000256" key="1">
    <source>
        <dbReference type="ARBA" id="ARBA00006360"/>
    </source>
</evidence>
<dbReference type="InterPro" id="IPR050238">
    <property type="entry name" value="DNA_Rep/Repair_Clamp_Loader"/>
</dbReference>
<evidence type="ECO:0000259" key="15">
    <source>
        <dbReference type="SMART" id="SM00382"/>
    </source>
</evidence>
<dbReference type="InterPro" id="IPR021029">
    <property type="entry name" value="DNA_pol_III_tau_dom-5"/>
</dbReference>
<organism evidence="16 17">
    <name type="scientific">Winslowiella arboricola</name>
    <dbReference type="NCBI Taxonomy" id="2978220"/>
    <lineage>
        <taxon>Bacteria</taxon>
        <taxon>Pseudomonadati</taxon>
        <taxon>Pseudomonadota</taxon>
        <taxon>Gammaproteobacteria</taxon>
        <taxon>Enterobacterales</taxon>
        <taxon>Erwiniaceae</taxon>
        <taxon>Winslowiella</taxon>
    </lineage>
</organism>
<comment type="function">
    <text evidence="11 13">DNA polymerase III is a complex, multichain enzyme responsible for most of the replicative synthesis in bacteria. This DNA polymerase also exhibits 3' to 5' exonuclease activity.</text>
</comment>
<keyword evidence="4 13" id="KW-0235">DNA replication</keyword>
<dbReference type="PANTHER" id="PTHR11669">
    <property type="entry name" value="REPLICATION FACTOR C / DNA POLYMERASE III GAMMA-TAU SUBUNIT"/>
    <property type="match status" value="1"/>
</dbReference>
<dbReference type="Gene3D" id="3.30.300.150">
    <property type="entry name" value="DNA polymerase III, tau subunit, domain V"/>
    <property type="match status" value="1"/>
</dbReference>
<dbReference type="CDD" id="cd00009">
    <property type="entry name" value="AAA"/>
    <property type="match status" value="1"/>
</dbReference>
<dbReference type="GO" id="GO:0009360">
    <property type="term" value="C:DNA polymerase III complex"/>
    <property type="evidence" value="ECO:0007669"/>
    <property type="project" value="InterPro"/>
</dbReference>
<dbReference type="Gene3D" id="1.10.8.60">
    <property type="match status" value="1"/>
</dbReference>
<dbReference type="Pfam" id="PF12170">
    <property type="entry name" value="DNA_pol3_tau_5"/>
    <property type="match status" value="1"/>
</dbReference>
<dbReference type="FunFam" id="1.20.272.10:FF:000003">
    <property type="entry name" value="DNA polymerase III subunit gamma/tau"/>
    <property type="match status" value="1"/>
</dbReference>
<dbReference type="NCBIfam" id="NF005942">
    <property type="entry name" value="PRK07994.1"/>
    <property type="match status" value="1"/>
</dbReference>
<dbReference type="GO" id="GO:0003677">
    <property type="term" value="F:DNA binding"/>
    <property type="evidence" value="ECO:0007669"/>
    <property type="project" value="InterPro"/>
</dbReference>
<dbReference type="Pfam" id="PF22608">
    <property type="entry name" value="DNAX_ATPase_lid"/>
    <property type="match status" value="1"/>
</dbReference>
<reference evidence="16" key="1">
    <citation type="submission" date="2022-09" db="EMBL/GenBank/DDBJ databases">
        <title>Winslowiella arboricola sp. nov., isolated from bleeding cankers on broadleaf hosts.</title>
        <authorList>
            <person name="Brady C."/>
            <person name="Kaur S."/>
            <person name="Crampton B."/>
            <person name="Maddock D."/>
            <person name="Arnold D."/>
            <person name="Denman S."/>
        </authorList>
    </citation>
    <scope>NUCLEOTIDE SEQUENCE</scope>
    <source>
        <strain evidence="16">BAC 15a-03b</strain>
    </source>
</reference>
<dbReference type="InterPro" id="IPR027417">
    <property type="entry name" value="P-loop_NTPase"/>
</dbReference>
<evidence type="ECO:0000256" key="6">
    <source>
        <dbReference type="ARBA" id="ARBA00022741"/>
    </source>
</evidence>
<evidence type="ECO:0000313" key="16">
    <source>
        <dbReference type="EMBL" id="MCU5775973.1"/>
    </source>
</evidence>
<proteinExistence type="inferred from homology"/>